<dbReference type="Proteomes" id="UP000464624">
    <property type="component" value="Chromosome"/>
</dbReference>
<dbReference type="AlphaFoldDB" id="A0AAD1H332"/>
<reference evidence="2 3" key="1">
    <citation type="submission" date="2019-12" db="EMBL/GenBank/DDBJ databases">
        <title>Complete genome sequence of Mycolicibacterium xenopi str. JCM15661T.</title>
        <authorList>
            <person name="Yoshida M."/>
            <person name="Fukano H."/>
            <person name="Asakura T."/>
            <person name="Hoshino Y."/>
        </authorList>
    </citation>
    <scope>NUCLEOTIDE SEQUENCE [LARGE SCALE GENOMIC DNA]</scope>
    <source>
        <strain evidence="2 3">JCM 15661T</strain>
    </source>
</reference>
<dbReference type="KEGG" id="mxe:MYXE_40790"/>
<dbReference type="EMBL" id="AP022314">
    <property type="protein sequence ID" value="BBU24289.1"/>
    <property type="molecule type" value="Genomic_DNA"/>
</dbReference>
<evidence type="ECO:0000313" key="2">
    <source>
        <dbReference type="EMBL" id="BBU24289.1"/>
    </source>
</evidence>
<evidence type="ECO:0000256" key="1">
    <source>
        <dbReference type="SAM" id="MobiDB-lite"/>
    </source>
</evidence>
<sequence>MLSLGSVREFAGLVCATATLRSRIPRATGRAAKDSASTAVATTMHQKDFTVNSRTSSAPNKATPNESVRDD</sequence>
<gene>
    <name evidence="2" type="ORF">MYXE_40790</name>
</gene>
<evidence type="ECO:0000313" key="3">
    <source>
        <dbReference type="Proteomes" id="UP000464624"/>
    </source>
</evidence>
<protein>
    <submittedName>
        <fullName evidence="2">Uncharacterized protein</fullName>
    </submittedName>
</protein>
<proteinExistence type="predicted"/>
<accession>A0AAD1H332</accession>
<organism evidence="2 3">
    <name type="scientific">Mycobacterium xenopi</name>
    <dbReference type="NCBI Taxonomy" id="1789"/>
    <lineage>
        <taxon>Bacteria</taxon>
        <taxon>Bacillati</taxon>
        <taxon>Actinomycetota</taxon>
        <taxon>Actinomycetes</taxon>
        <taxon>Mycobacteriales</taxon>
        <taxon>Mycobacteriaceae</taxon>
        <taxon>Mycobacterium</taxon>
    </lineage>
</organism>
<feature type="region of interest" description="Disordered" evidence="1">
    <location>
        <begin position="35"/>
        <end position="71"/>
    </location>
</feature>
<name>A0AAD1H332_MYCXE</name>